<dbReference type="Pfam" id="PF08281">
    <property type="entry name" value="Sigma70_r4_2"/>
    <property type="match status" value="1"/>
</dbReference>
<dbReference type="Gene3D" id="1.10.1740.10">
    <property type="match status" value="1"/>
</dbReference>
<dbReference type="InterPro" id="IPR014284">
    <property type="entry name" value="RNA_pol_sigma-70_dom"/>
</dbReference>
<gene>
    <name evidence="8" type="ORF">COS76_02040</name>
</gene>
<evidence type="ECO:0000256" key="3">
    <source>
        <dbReference type="ARBA" id="ARBA00023082"/>
    </source>
</evidence>
<dbReference type="CDD" id="cd06171">
    <property type="entry name" value="Sigma70_r4"/>
    <property type="match status" value="1"/>
</dbReference>
<comment type="caution">
    <text evidence="8">The sequence shown here is derived from an EMBL/GenBank/DDBJ whole genome shotgun (WGS) entry which is preliminary data.</text>
</comment>
<dbReference type="Gene3D" id="1.10.10.10">
    <property type="entry name" value="Winged helix-like DNA-binding domain superfamily/Winged helix DNA-binding domain"/>
    <property type="match status" value="1"/>
</dbReference>
<evidence type="ECO:0000256" key="5">
    <source>
        <dbReference type="ARBA" id="ARBA00023163"/>
    </source>
</evidence>
<dbReference type="PANTHER" id="PTHR43133:SF8">
    <property type="entry name" value="RNA POLYMERASE SIGMA FACTOR HI_1459-RELATED"/>
    <property type="match status" value="1"/>
</dbReference>
<dbReference type="AlphaFoldDB" id="A0A2M7AX41"/>
<proteinExistence type="inferred from homology"/>
<keyword evidence="5" id="KW-0804">Transcription</keyword>
<dbReference type="EMBL" id="PEVY01000044">
    <property type="protein sequence ID" value="PIU75201.1"/>
    <property type="molecule type" value="Genomic_DNA"/>
</dbReference>
<feature type="domain" description="RNA polymerase sigma-70 region 2" evidence="6">
    <location>
        <begin position="11"/>
        <end position="76"/>
    </location>
</feature>
<feature type="domain" description="RNA polymerase sigma factor 70 region 4 type 2" evidence="7">
    <location>
        <begin position="111"/>
        <end position="159"/>
    </location>
</feature>
<dbReference type="InterPro" id="IPR013324">
    <property type="entry name" value="RNA_pol_sigma_r3/r4-like"/>
</dbReference>
<comment type="similarity">
    <text evidence="1">Belongs to the sigma-70 factor family. ECF subfamily.</text>
</comment>
<dbReference type="GO" id="GO:0016987">
    <property type="term" value="F:sigma factor activity"/>
    <property type="evidence" value="ECO:0007669"/>
    <property type="project" value="UniProtKB-KW"/>
</dbReference>
<protein>
    <recommendedName>
        <fullName evidence="10">RNA polymerase sigma factor 70 region 4 type 2 domain-containing protein</fullName>
    </recommendedName>
</protein>
<dbReference type="GO" id="GO:0003677">
    <property type="term" value="F:DNA binding"/>
    <property type="evidence" value="ECO:0007669"/>
    <property type="project" value="UniProtKB-KW"/>
</dbReference>
<dbReference type="InterPro" id="IPR039425">
    <property type="entry name" value="RNA_pol_sigma-70-like"/>
</dbReference>
<dbReference type="NCBIfam" id="TIGR02937">
    <property type="entry name" value="sigma70-ECF"/>
    <property type="match status" value="1"/>
</dbReference>
<sequence length="166" mass="19760">MKLNQRSFGKLYDKLASKIYRFVFFKVRSAEIAQDLTHDTFLKGWQYCQKNEVEFPQAIFYQAARQQIADFWRKQKFQVVSLDAKPLEMIDDQPSLDERLAKNDELNQMFAVLATLPEDQQEILTWRYLDGYSYRQISRILNKPSGTIRVTAHRALKQLKEKWNQC</sequence>
<evidence type="ECO:0000259" key="7">
    <source>
        <dbReference type="Pfam" id="PF08281"/>
    </source>
</evidence>
<dbReference type="InterPro" id="IPR036388">
    <property type="entry name" value="WH-like_DNA-bd_sf"/>
</dbReference>
<dbReference type="GO" id="GO:0006352">
    <property type="term" value="P:DNA-templated transcription initiation"/>
    <property type="evidence" value="ECO:0007669"/>
    <property type="project" value="InterPro"/>
</dbReference>
<evidence type="ECO:0000259" key="6">
    <source>
        <dbReference type="Pfam" id="PF04542"/>
    </source>
</evidence>
<dbReference type="Pfam" id="PF04542">
    <property type="entry name" value="Sigma70_r2"/>
    <property type="match status" value="1"/>
</dbReference>
<keyword evidence="4" id="KW-0238">DNA-binding</keyword>
<evidence type="ECO:0000313" key="8">
    <source>
        <dbReference type="EMBL" id="PIU75201.1"/>
    </source>
</evidence>
<name>A0A2M7AX41_9BACT</name>
<keyword evidence="2" id="KW-0805">Transcription regulation</keyword>
<dbReference type="InterPro" id="IPR007627">
    <property type="entry name" value="RNA_pol_sigma70_r2"/>
</dbReference>
<evidence type="ECO:0000313" key="9">
    <source>
        <dbReference type="Proteomes" id="UP000228775"/>
    </source>
</evidence>
<reference evidence="9" key="1">
    <citation type="submission" date="2017-09" db="EMBL/GenBank/DDBJ databases">
        <title>Depth-based differentiation of microbial function through sediment-hosted aquifers and enrichment of novel symbionts in the deep terrestrial subsurface.</title>
        <authorList>
            <person name="Probst A.J."/>
            <person name="Ladd B."/>
            <person name="Jarett J.K."/>
            <person name="Geller-Mcgrath D.E."/>
            <person name="Sieber C.M.K."/>
            <person name="Emerson J.B."/>
            <person name="Anantharaman K."/>
            <person name="Thomas B.C."/>
            <person name="Malmstrom R."/>
            <person name="Stieglmeier M."/>
            <person name="Klingl A."/>
            <person name="Woyke T."/>
            <person name="Ryan C.M."/>
            <person name="Banfield J.F."/>
        </authorList>
    </citation>
    <scope>NUCLEOTIDE SEQUENCE [LARGE SCALE GENOMIC DNA]</scope>
</reference>
<organism evidence="8 9">
    <name type="scientific">Candidatus Portnoybacteria bacterium CG06_land_8_20_14_3_00_39_12</name>
    <dbReference type="NCBI Taxonomy" id="1974809"/>
    <lineage>
        <taxon>Bacteria</taxon>
        <taxon>Candidatus Portnoyibacteriota</taxon>
    </lineage>
</organism>
<evidence type="ECO:0008006" key="10">
    <source>
        <dbReference type="Google" id="ProtNLM"/>
    </source>
</evidence>
<evidence type="ECO:0000256" key="1">
    <source>
        <dbReference type="ARBA" id="ARBA00010641"/>
    </source>
</evidence>
<accession>A0A2M7AX41</accession>
<evidence type="ECO:0000256" key="2">
    <source>
        <dbReference type="ARBA" id="ARBA00023015"/>
    </source>
</evidence>
<dbReference type="Proteomes" id="UP000228775">
    <property type="component" value="Unassembled WGS sequence"/>
</dbReference>
<dbReference type="SUPFAM" id="SSF88659">
    <property type="entry name" value="Sigma3 and sigma4 domains of RNA polymerase sigma factors"/>
    <property type="match status" value="1"/>
</dbReference>
<dbReference type="SUPFAM" id="SSF88946">
    <property type="entry name" value="Sigma2 domain of RNA polymerase sigma factors"/>
    <property type="match status" value="1"/>
</dbReference>
<dbReference type="PANTHER" id="PTHR43133">
    <property type="entry name" value="RNA POLYMERASE ECF-TYPE SIGMA FACTO"/>
    <property type="match status" value="1"/>
</dbReference>
<dbReference type="InterPro" id="IPR013325">
    <property type="entry name" value="RNA_pol_sigma_r2"/>
</dbReference>
<evidence type="ECO:0000256" key="4">
    <source>
        <dbReference type="ARBA" id="ARBA00023125"/>
    </source>
</evidence>
<keyword evidence="3" id="KW-0731">Sigma factor</keyword>
<dbReference type="InterPro" id="IPR013249">
    <property type="entry name" value="RNA_pol_sigma70_r4_t2"/>
</dbReference>